<reference evidence="2" key="1">
    <citation type="journal article" date="2020" name="Stud. Mycol.">
        <title>101 Dothideomycetes genomes: a test case for predicting lifestyles and emergence of pathogens.</title>
        <authorList>
            <person name="Haridas S."/>
            <person name="Albert R."/>
            <person name="Binder M."/>
            <person name="Bloem J."/>
            <person name="Labutti K."/>
            <person name="Salamov A."/>
            <person name="Andreopoulos B."/>
            <person name="Baker S."/>
            <person name="Barry K."/>
            <person name="Bills G."/>
            <person name="Bluhm B."/>
            <person name="Cannon C."/>
            <person name="Castanera R."/>
            <person name="Culley D."/>
            <person name="Daum C."/>
            <person name="Ezra D."/>
            <person name="Gonzalez J."/>
            <person name="Henrissat B."/>
            <person name="Kuo A."/>
            <person name="Liang C."/>
            <person name="Lipzen A."/>
            <person name="Lutzoni F."/>
            <person name="Magnuson J."/>
            <person name="Mondo S."/>
            <person name="Nolan M."/>
            <person name="Ohm R."/>
            <person name="Pangilinan J."/>
            <person name="Park H.-J."/>
            <person name="Ramirez L."/>
            <person name="Alfaro M."/>
            <person name="Sun H."/>
            <person name="Tritt A."/>
            <person name="Yoshinaga Y."/>
            <person name="Zwiers L.-H."/>
            <person name="Turgeon B."/>
            <person name="Goodwin S."/>
            <person name="Spatafora J."/>
            <person name="Crous P."/>
            <person name="Grigoriev I."/>
        </authorList>
    </citation>
    <scope>NUCLEOTIDE SEQUENCE</scope>
    <source>
        <strain evidence="2">CBS 113818</strain>
    </source>
</reference>
<dbReference type="EMBL" id="MU006216">
    <property type="protein sequence ID" value="KAF2832810.1"/>
    <property type="molecule type" value="Genomic_DNA"/>
</dbReference>
<organism evidence="2 3">
    <name type="scientific">Ophiobolus disseminans</name>
    <dbReference type="NCBI Taxonomy" id="1469910"/>
    <lineage>
        <taxon>Eukaryota</taxon>
        <taxon>Fungi</taxon>
        <taxon>Dikarya</taxon>
        <taxon>Ascomycota</taxon>
        <taxon>Pezizomycotina</taxon>
        <taxon>Dothideomycetes</taxon>
        <taxon>Pleosporomycetidae</taxon>
        <taxon>Pleosporales</taxon>
        <taxon>Pleosporineae</taxon>
        <taxon>Phaeosphaeriaceae</taxon>
        <taxon>Ophiobolus</taxon>
    </lineage>
</organism>
<proteinExistence type="predicted"/>
<accession>A0A6A7AHM9</accession>
<evidence type="ECO:0000313" key="2">
    <source>
        <dbReference type="EMBL" id="KAF2832810.1"/>
    </source>
</evidence>
<keyword evidence="3" id="KW-1185">Reference proteome</keyword>
<feature type="region of interest" description="Disordered" evidence="1">
    <location>
        <begin position="1"/>
        <end position="32"/>
    </location>
</feature>
<dbReference type="AlphaFoldDB" id="A0A6A7AHM9"/>
<evidence type="ECO:0000313" key="3">
    <source>
        <dbReference type="Proteomes" id="UP000799424"/>
    </source>
</evidence>
<protein>
    <submittedName>
        <fullName evidence="2">Uncharacterized protein</fullName>
    </submittedName>
</protein>
<gene>
    <name evidence="2" type="ORF">CC86DRAFT_453</name>
</gene>
<sequence>MVPKRPLSPVDHEKAARIRMDSPTEGGTQGDNFQAAQDASITLELCSCCTKLDLAHMFGGESKARDIGFLHRYTSPNCPFCAIIWESIRLHWGPKSPFDDQSLRSRLLVQTKEC</sequence>
<feature type="compositionally biased region" description="Basic and acidic residues" evidence="1">
    <location>
        <begin position="10"/>
        <end position="22"/>
    </location>
</feature>
<evidence type="ECO:0000256" key="1">
    <source>
        <dbReference type="SAM" id="MobiDB-lite"/>
    </source>
</evidence>
<name>A0A6A7AHM9_9PLEO</name>
<dbReference type="Proteomes" id="UP000799424">
    <property type="component" value="Unassembled WGS sequence"/>
</dbReference>